<dbReference type="RefSeq" id="XP_001318466.1">
    <property type="nucleotide sequence ID" value="XM_001318431.1"/>
</dbReference>
<dbReference type="KEGG" id="tva:4764117"/>
<name>A2EM59_TRIV3</name>
<keyword evidence="15" id="KW-0325">Glycoprotein</keyword>
<evidence type="ECO:0000313" key="18">
    <source>
        <dbReference type="Proteomes" id="UP000001542"/>
    </source>
</evidence>
<dbReference type="GO" id="GO:0005524">
    <property type="term" value="F:ATP binding"/>
    <property type="evidence" value="ECO:0007669"/>
    <property type="project" value="UniProtKB-KW"/>
</dbReference>
<evidence type="ECO:0000256" key="9">
    <source>
        <dbReference type="ARBA" id="ARBA00022840"/>
    </source>
</evidence>
<gene>
    <name evidence="17" type="ORF">TVAG_034220</name>
</gene>
<evidence type="ECO:0000256" key="10">
    <source>
        <dbReference type="ARBA" id="ARBA00022989"/>
    </source>
</evidence>
<reference evidence="17" key="2">
    <citation type="journal article" date="2007" name="Science">
        <title>Draft genome sequence of the sexually transmitted pathogen Trichomonas vaginalis.</title>
        <authorList>
            <person name="Carlton J.M."/>
            <person name="Hirt R.P."/>
            <person name="Silva J.C."/>
            <person name="Delcher A.L."/>
            <person name="Schatz M."/>
            <person name="Zhao Q."/>
            <person name="Wortman J.R."/>
            <person name="Bidwell S.L."/>
            <person name="Alsmark U.C.M."/>
            <person name="Besteiro S."/>
            <person name="Sicheritz-Ponten T."/>
            <person name="Noel C.J."/>
            <person name="Dacks J.B."/>
            <person name="Foster P.G."/>
            <person name="Simillion C."/>
            <person name="Van de Peer Y."/>
            <person name="Miranda-Saavedra D."/>
            <person name="Barton G.J."/>
            <person name="Westrop G.D."/>
            <person name="Mueller S."/>
            <person name="Dessi D."/>
            <person name="Fiori P.L."/>
            <person name="Ren Q."/>
            <person name="Paulsen I."/>
            <person name="Zhang H."/>
            <person name="Bastida-Corcuera F.D."/>
            <person name="Simoes-Barbosa A."/>
            <person name="Brown M.T."/>
            <person name="Hayes R.D."/>
            <person name="Mukherjee M."/>
            <person name="Okumura C.Y."/>
            <person name="Schneider R."/>
            <person name="Smith A.J."/>
            <person name="Vanacova S."/>
            <person name="Villalvazo M."/>
            <person name="Haas B.J."/>
            <person name="Pertea M."/>
            <person name="Feldblyum T.V."/>
            <person name="Utterback T.R."/>
            <person name="Shu C.L."/>
            <person name="Osoegawa K."/>
            <person name="de Jong P.J."/>
            <person name="Hrdy I."/>
            <person name="Horvathova L."/>
            <person name="Zubacova Z."/>
            <person name="Dolezal P."/>
            <person name="Malik S.B."/>
            <person name="Logsdon J.M. Jr."/>
            <person name="Henze K."/>
            <person name="Gupta A."/>
            <person name="Wang C.C."/>
            <person name="Dunne R.L."/>
            <person name="Upcroft J.A."/>
            <person name="Upcroft P."/>
            <person name="White O."/>
            <person name="Salzberg S.L."/>
            <person name="Tang P."/>
            <person name="Chiu C.-H."/>
            <person name="Lee Y.-S."/>
            <person name="Embley T.M."/>
            <person name="Coombs G.H."/>
            <person name="Mottram J.C."/>
            <person name="Tachezy J."/>
            <person name="Fraser-Liggett C.M."/>
            <person name="Johnson P.J."/>
        </authorList>
    </citation>
    <scope>NUCLEOTIDE SEQUENCE [LARGE SCALE GENOMIC DNA]</scope>
    <source>
        <strain evidence="17">G3</strain>
    </source>
</reference>
<dbReference type="AlphaFoldDB" id="A2EM59"/>
<dbReference type="SMR" id="A2EM59"/>
<evidence type="ECO:0000256" key="7">
    <source>
        <dbReference type="ARBA" id="ARBA00022741"/>
    </source>
</evidence>
<protein>
    <recommendedName>
        <fullName evidence="2">receptor protein-tyrosine kinase</fullName>
        <ecNumber evidence="2">2.7.10.1</ecNumber>
    </recommendedName>
</protein>
<keyword evidence="12" id="KW-0829">Tyrosine-protein kinase</keyword>
<keyword evidence="18" id="KW-1185">Reference proteome</keyword>
<feature type="domain" description="ALK/LTK-like glycine-rich" evidence="16">
    <location>
        <begin position="46"/>
        <end position="283"/>
    </location>
</feature>
<organism evidence="17 18">
    <name type="scientific">Trichomonas vaginalis (strain ATCC PRA-98 / G3)</name>
    <dbReference type="NCBI Taxonomy" id="412133"/>
    <lineage>
        <taxon>Eukaryota</taxon>
        <taxon>Metamonada</taxon>
        <taxon>Parabasalia</taxon>
        <taxon>Trichomonadida</taxon>
        <taxon>Trichomonadidae</taxon>
        <taxon>Trichomonas</taxon>
    </lineage>
</organism>
<dbReference type="VEuPathDB" id="TrichDB:TVAGG3_0641100"/>
<accession>A2EM59</accession>
<keyword evidence="5" id="KW-0812">Transmembrane</keyword>
<comment type="subcellular location">
    <subcellularLocation>
        <location evidence="1">Cell membrane</location>
        <topology evidence="1">Single-pass type I membrane protein</topology>
    </subcellularLocation>
</comment>
<evidence type="ECO:0000256" key="6">
    <source>
        <dbReference type="ARBA" id="ARBA00022729"/>
    </source>
</evidence>
<dbReference type="VEuPathDB" id="TrichDB:TVAG_034220"/>
<dbReference type="EC" id="2.7.10.1" evidence="2"/>
<evidence type="ECO:0000259" key="16">
    <source>
        <dbReference type="Pfam" id="PF12810"/>
    </source>
</evidence>
<keyword evidence="6" id="KW-0732">Signal</keyword>
<keyword evidence="8" id="KW-0418">Kinase</keyword>
<evidence type="ECO:0000256" key="4">
    <source>
        <dbReference type="ARBA" id="ARBA00022679"/>
    </source>
</evidence>
<evidence type="ECO:0000256" key="11">
    <source>
        <dbReference type="ARBA" id="ARBA00023136"/>
    </source>
</evidence>
<dbReference type="InterPro" id="IPR055163">
    <property type="entry name" value="ALK/LTK-like_GRD"/>
</dbReference>
<keyword evidence="4" id="KW-0808">Transferase</keyword>
<evidence type="ECO:0000256" key="14">
    <source>
        <dbReference type="ARBA" id="ARBA00023170"/>
    </source>
</evidence>
<keyword evidence="3" id="KW-1003">Cell membrane</keyword>
<keyword evidence="10" id="KW-1133">Transmembrane helix</keyword>
<evidence type="ECO:0000256" key="12">
    <source>
        <dbReference type="ARBA" id="ARBA00023137"/>
    </source>
</evidence>
<dbReference type="GO" id="GO:0004714">
    <property type="term" value="F:transmembrane receptor protein tyrosine kinase activity"/>
    <property type="evidence" value="ECO:0007669"/>
    <property type="project" value="UniProtKB-EC"/>
</dbReference>
<evidence type="ECO:0000256" key="2">
    <source>
        <dbReference type="ARBA" id="ARBA00011902"/>
    </source>
</evidence>
<evidence type="ECO:0000256" key="1">
    <source>
        <dbReference type="ARBA" id="ARBA00004251"/>
    </source>
</evidence>
<evidence type="ECO:0000256" key="15">
    <source>
        <dbReference type="ARBA" id="ARBA00023180"/>
    </source>
</evidence>
<reference evidence="17" key="1">
    <citation type="submission" date="2006-10" db="EMBL/GenBank/DDBJ databases">
        <authorList>
            <person name="Amadeo P."/>
            <person name="Zhao Q."/>
            <person name="Wortman J."/>
            <person name="Fraser-Liggett C."/>
            <person name="Carlton J."/>
        </authorList>
    </citation>
    <scope>NUCLEOTIDE SEQUENCE</scope>
    <source>
        <strain evidence="17">G3</strain>
    </source>
</reference>
<keyword evidence="7" id="KW-0547">Nucleotide-binding</keyword>
<keyword evidence="13" id="KW-1015">Disulfide bond</keyword>
<sequence>MATHFNFGQYSIINNENVDDENTQINSTSVTFRYPCTNKQNCSGFEIKLKVGHYLFEVFGAQGSQDSGSQKGGLGGYGSAEITITKTIPLYLFIGSQGKWTDDGQSEASFNGGGCGFKLGPGGGGTDFRMSENDLGTRFLIAGGGGAQGGYFKSEVPDYIDSKKLHEYVELQGGFGGGEKGRKGGETDIEGGTQLGGGHGYLNGSFGSGCEFHRIGIHGGSGGGLFDGGCGEKDGASGAGGSGFFYSENRPSEISEIKDIEISNGNLAEGKNSGDGYAIITLLSASSNDYVKRHGFSPFSVLTCILKHL</sequence>
<dbReference type="InParanoid" id="A2EM59"/>
<keyword evidence="14" id="KW-0675">Receptor</keyword>
<evidence type="ECO:0000256" key="13">
    <source>
        <dbReference type="ARBA" id="ARBA00023157"/>
    </source>
</evidence>
<dbReference type="EMBL" id="DS113428">
    <property type="protein sequence ID" value="EAY06243.1"/>
    <property type="molecule type" value="Genomic_DNA"/>
</dbReference>
<dbReference type="GO" id="GO:0005886">
    <property type="term" value="C:plasma membrane"/>
    <property type="evidence" value="ECO:0007669"/>
    <property type="project" value="UniProtKB-SubCell"/>
</dbReference>
<dbReference type="Proteomes" id="UP000001542">
    <property type="component" value="Unassembled WGS sequence"/>
</dbReference>
<keyword evidence="9" id="KW-0067">ATP-binding</keyword>
<evidence type="ECO:0000313" key="17">
    <source>
        <dbReference type="EMBL" id="EAY06243.1"/>
    </source>
</evidence>
<proteinExistence type="predicted"/>
<evidence type="ECO:0000256" key="3">
    <source>
        <dbReference type="ARBA" id="ARBA00022475"/>
    </source>
</evidence>
<dbReference type="Pfam" id="PF12810">
    <property type="entry name" value="ALK_LTK_GRD"/>
    <property type="match status" value="1"/>
</dbReference>
<evidence type="ECO:0000256" key="5">
    <source>
        <dbReference type="ARBA" id="ARBA00022692"/>
    </source>
</evidence>
<evidence type="ECO:0000256" key="8">
    <source>
        <dbReference type="ARBA" id="ARBA00022777"/>
    </source>
</evidence>
<keyword evidence="11" id="KW-0472">Membrane</keyword>